<organism evidence="3 4">
    <name type="scientific">Candidatus Flavonifractor intestinigallinarum</name>
    <dbReference type="NCBI Taxonomy" id="2838586"/>
    <lineage>
        <taxon>Bacteria</taxon>
        <taxon>Bacillati</taxon>
        <taxon>Bacillota</taxon>
        <taxon>Clostridia</taxon>
        <taxon>Eubacteriales</taxon>
        <taxon>Oscillospiraceae</taxon>
        <taxon>Flavonifractor</taxon>
    </lineage>
</organism>
<evidence type="ECO:0000256" key="1">
    <source>
        <dbReference type="SAM" id="MobiDB-lite"/>
    </source>
</evidence>
<gene>
    <name evidence="3" type="ORF">H9712_06130</name>
</gene>
<dbReference type="EMBL" id="DWXO01000061">
    <property type="protein sequence ID" value="HJB80543.1"/>
    <property type="molecule type" value="Genomic_DNA"/>
</dbReference>
<proteinExistence type="predicted"/>
<name>A0A9D2MNT8_9FIRM</name>
<evidence type="ECO:0000313" key="3">
    <source>
        <dbReference type="EMBL" id="HJB80543.1"/>
    </source>
</evidence>
<accession>A0A9D2MNT8</accession>
<reference evidence="3" key="2">
    <citation type="submission" date="2021-04" db="EMBL/GenBank/DDBJ databases">
        <authorList>
            <person name="Gilroy R."/>
        </authorList>
    </citation>
    <scope>NUCLEOTIDE SEQUENCE</scope>
    <source>
        <strain evidence="3">CHK192-8294</strain>
    </source>
</reference>
<feature type="chain" id="PRO_5038384710" evidence="2">
    <location>
        <begin position="25"/>
        <end position="278"/>
    </location>
</feature>
<evidence type="ECO:0000256" key="2">
    <source>
        <dbReference type="SAM" id="SignalP"/>
    </source>
</evidence>
<evidence type="ECO:0000313" key="4">
    <source>
        <dbReference type="Proteomes" id="UP000823921"/>
    </source>
</evidence>
<feature type="compositionally biased region" description="Basic and acidic residues" evidence="1">
    <location>
        <begin position="263"/>
        <end position="278"/>
    </location>
</feature>
<sequence length="278" mass="29997">MKRWISGTLAAGLLGGMLSLPAGAVSPSTLDPQTAGAYNNVLRQQIQTYSIAQEEKLTYSGVSYFGEGLIYAGLTDFNGDQQPELVTLRVESPVSGSVTAEIWTMSGGKAVRTANCEMDTAYRDTDEGYLYLVERGNETRLCSYISANEATGVDEGTNEVLITTYQHIALLNMDGTVQRYSDSSDQTDHSQWKAWQSSGWKQKETLVVGSDYGDIINLYDPATAATVNQLQTALAAQDIGERAGGDAHGLGEADADLQRSQYAHRDAEDGADDLGRQV</sequence>
<comment type="caution">
    <text evidence="3">The sequence shown here is derived from an EMBL/GenBank/DDBJ whole genome shotgun (WGS) entry which is preliminary data.</text>
</comment>
<feature type="signal peptide" evidence="2">
    <location>
        <begin position="1"/>
        <end position="24"/>
    </location>
</feature>
<feature type="region of interest" description="Disordered" evidence="1">
    <location>
        <begin position="256"/>
        <end position="278"/>
    </location>
</feature>
<dbReference type="AlphaFoldDB" id="A0A9D2MNT8"/>
<keyword evidence="2" id="KW-0732">Signal</keyword>
<reference evidence="3" key="1">
    <citation type="journal article" date="2021" name="PeerJ">
        <title>Extensive microbial diversity within the chicken gut microbiome revealed by metagenomics and culture.</title>
        <authorList>
            <person name="Gilroy R."/>
            <person name="Ravi A."/>
            <person name="Getino M."/>
            <person name="Pursley I."/>
            <person name="Horton D.L."/>
            <person name="Alikhan N.F."/>
            <person name="Baker D."/>
            <person name="Gharbi K."/>
            <person name="Hall N."/>
            <person name="Watson M."/>
            <person name="Adriaenssens E.M."/>
            <person name="Foster-Nyarko E."/>
            <person name="Jarju S."/>
            <person name="Secka A."/>
            <person name="Antonio M."/>
            <person name="Oren A."/>
            <person name="Chaudhuri R.R."/>
            <person name="La Ragione R."/>
            <person name="Hildebrand F."/>
            <person name="Pallen M.J."/>
        </authorList>
    </citation>
    <scope>NUCLEOTIDE SEQUENCE</scope>
    <source>
        <strain evidence="3">CHK192-8294</strain>
    </source>
</reference>
<protein>
    <submittedName>
        <fullName evidence="3">Uncharacterized protein</fullName>
    </submittedName>
</protein>
<dbReference type="Proteomes" id="UP000823921">
    <property type="component" value="Unassembled WGS sequence"/>
</dbReference>